<feature type="compositionally biased region" description="Acidic residues" evidence="3">
    <location>
        <begin position="262"/>
        <end position="282"/>
    </location>
</feature>
<feature type="DNA-binding region" description="NDT80" evidence="2">
    <location>
        <begin position="269"/>
        <end position="517"/>
    </location>
</feature>
<dbReference type="PANTHER" id="PTHR35144:SF2">
    <property type="entry name" value="MEIOSIS-SPECIFIC TRANSCRIPTION FACTOR NDT80"/>
    <property type="match status" value="1"/>
</dbReference>
<protein>
    <recommendedName>
        <fullName evidence="4">NDT80 domain-containing protein</fullName>
    </recommendedName>
</protein>
<name>A0ABR4AZA1_9LECA</name>
<reference evidence="5 6" key="1">
    <citation type="submission" date="2024-09" db="EMBL/GenBank/DDBJ databases">
        <title>Rethinking Asexuality: The Enigmatic Case of Functional Sexual Genes in Lepraria (Stereocaulaceae).</title>
        <authorList>
            <person name="Doellman M."/>
            <person name="Sun Y."/>
            <person name="Barcenas-Pena A."/>
            <person name="Lumbsch H.T."/>
            <person name="Grewe F."/>
        </authorList>
    </citation>
    <scope>NUCLEOTIDE SEQUENCE [LARGE SCALE GENOMIC DNA]</scope>
    <source>
        <strain evidence="5 6">Grewe 0041</strain>
    </source>
</reference>
<keyword evidence="6" id="KW-1185">Reference proteome</keyword>
<evidence type="ECO:0000256" key="3">
    <source>
        <dbReference type="SAM" id="MobiDB-lite"/>
    </source>
</evidence>
<dbReference type="PROSITE" id="PS51517">
    <property type="entry name" value="NDT80"/>
    <property type="match status" value="1"/>
</dbReference>
<accession>A0ABR4AZA1</accession>
<feature type="region of interest" description="Disordered" evidence="3">
    <location>
        <begin position="626"/>
        <end position="696"/>
    </location>
</feature>
<dbReference type="PANTHER" id="PTHR35144">
    <property type="entry name" value="MEIOSIS-SPECIFIC TRANSCRIPTION FACTOR NDT80"/>
    <property type="match status" value="1"/>
</dbReference>
<feature type="compositionally biased region" description="Basic and acidic residues" evidence="3">
    <location>
        <begin position="527"/>
        <end position="544"/>
    </location>
</feature>
<dbReference type="SUPFAM" id="SSF49417">
    <property type="entry name" value="p53-like transcription factors"/>
    <property type="match status" value="1"/>
</dbReference>
<evidence type="ECO:0000313" key="5">
    <source>
        <dbReference type="EMBL" id="KAL2049954.1"/>
    </source>
</evidence>
<evidence type="ECO:0000313" key="6">
    <source>
        <dbReference type="Proteomes" id="UP001590951"/>
    </source>
</evidence>
<sequence length="696" mass="78337">MLPLSYVHLTLRNAYAQTDWKSNEFGQLNITNLLQSNSTDEELEIKYVQSDGSPMNFESSNFEHYSIPGEDGYTQTHEQQVAFVNPTSTVNYGLRHAHPQVLFKNGREEIMEQYPWTQSFQQNPDCGVPANVAATQPPQGFSYPHGQRRQALPAINSHQLLMPAAPSNTRGHPSPTNPQWTEQDFYSFPNMDLNGQFMGWPQPTQPAYRTPPFTSHTSRDGMPAPIGERSSSGLPMGFRQDVALHANISPSDIGNILQSEGEDADIDQSNPEDDGEGGEGGDEQIQVGGDRRPKLPMSLIPFETTVEVQPIYDEGGRTVPVILDCKMPRPFGYLDKEGAQRWVAYRRNYFEPIVSIELQPPSSNDQGHLITNNTSGRMTPVLGFRVRPRGYRNVDEEVEMVQFDAARDPLHTGWGLSDKKTGPAPVELRPKVERVYPKSIGDPSLQTQHKFRRTQFKASTHNNGMRRSGQTYYHVRIQVEVEVQGDNGETEWVLVASCRSGPLIIRGRSPKSFEAPQLELQFHNRRRKDEIKVDEPRPAGERNAKVGKPSAKSRGRQKSSRDALLSRMTALNCERPQRRTRASQASMMLTRYGEDTRIKSEPTDEIIGDFPDYASQLAEQEFDFSGFSTQSAVHRATRSQTENPNHLQQRVPGPPEKAYGSSDSPGSGEDTDDPSDPTYRSTYQVDAHFRRQGRHR</sequence>
<comment type="caution">
    <text evidence="5">The sequence shown here is derived from an EMBL/GenBank/DDBJ whole genome shotgun (WGS) entry which is preliminary data.</text>
</comment>
<feature type="domain" description="NDT80" evidence="4">
    <location>
        <begin position="269"/>
        <end position="517"/>
    </location>
</feature>
<evidence type="ECO:0000256" key="2">
    <source>
        <dbReference type="PROSITE-ProRule" id="PRU00850"/>
    </source>
</evidence>
<feature type="compositionally biased region" description="Polar residues" evidence="3">
    <location>
        <begin position="626"/>
        <end position="648"/>
    </location>
</feature>
<dbReference type="InterPro" id="IPR024061">
    <property type="entry name" value="NDT80_DNA-bd_dom"/>
</dbReference>
<organism evidence="5 6">
    <name type="scientific">Lepraria finkii</name>
    <dbReference type="NCBI Taxonomy" id="1340010"/>
    <lineage>
        <taxon>Eukaryota</taxon>
        <taxon>Fungi</taxon>
        <taxon>Dikarya</taxon>
        <taxon>Ascomycota</taxon>
        <taxon>Pezizomycotina</taxon>
        <taxon>Lecanoromycetes</taxon>
        <taxon>OSLEUM clade</taxon>
        <taxon>Lecanoromycetidae</taxon>
        <taxon>Lecanorales</taxon>
        <taxon>Lecanorineae</taxon>
        <taxon>Stereocaulaceae</taxon>
        <taxon>Lepraria</taxon>
    </lineage>
</organism>
<feature type="region of interest" description="Disordered" evidence="3">
    <location>
        <begin position="524"/>
        <end position="564"/>
    </location>
</feature>
<evidence type="ECO:0000259" key="4">
    <source>
        <dbReference type="PROSITE" id="PS51517"/>
    </source>
</evidence>
<feature type="region of interest" description="Disordered" evidence="3">
    <location>
        <begin position="203"/>
        <end position="236"/>
    </location>
</feature>
<feature type="region of interest" description="Disordered" evidence="3">
    <location>
        <begin position="262"/>
        <end position="294"/>
    </location>
</feature>
<evidence type="ECO:0000256" key="1">
    <source>
        <dbReference type="ARBA" id="ARBA00023125"/>
    </source>
</evidence>
<dbReference type="EMBL" id="JBHFEH010000055">
    <property type="protein sequence ID" value="KAL2049954.1"/>
    <property type="molecule type" value="Genomic_DNA"/>
</dbReference>
<dbReference type="InterPro" id="IPR052605">
    <property type="entry name" value="Fungal_trans_regulator"/>
</dbReference>
<dbReference type="Pfam" id="PF05224">
    <property type="entry name" value="NDT80_PhoG"/>
    <property type="match status" value="1"/>
</dbReference>
<gene>
    <name evidence="5" type="ORF">ABVK25_009821</name>
</gene>
<dbReference type="InterPro" id="IPR037141">
    <property type="entry name" value="NDT80_DNA-bd_dom_sf"/>
</dbReference>
<dbReference type="Gene3D" id="2.60.40.1390">
    <property type="entry name" value="NDT80 DNA-binding domain"/>
    <property type="match status" value="2"/>
</dbReference>
<dbReference type="InterPro" id="IPR008967">
    <property type="entry name" value="p53-like_TF_DNA-bd_sf"/>
</dbReference>
<proteinExistence type="predicted"/>
<keyword evidence="1 2" id="KW-0238">DNA-binding</keyword>
<dbReference type="Proteomes" id="UP001590951">
    <property type="component" value="Unassembled WGS sequence"/>
</dbReference>